<dbReference type="InterPro" id="IPR001810">
    <property type="entry name" value="F-box_dom"/>
</dbReference>
<comment type="pathway">
    <text evidence="1">Protein modification; protein ubiquitination.</text>
</comment>
<evidence type="ECO:0000313" key="5">
    <source>
        <dbReference type="Proteomes" id="UP001140949"/>
    </source>
</evidence>
<feature type="region of interest" description="Disordered" evidence="2">
    <location>
        <begin position="221"/>
        <end position="247"/>
    </location>
</feature>
<evidence type="ECO:0000313" key="4">
    <source>
        <dbReference type="EMBL" id="KAJ6801933.1"/>
    </source>
</evidence>
<organism evidence="4 5">
    <name type="scientific">Iris pallida</name>
    <name type="common">Sweet iris</name>
    <dbReference type="NCBI Taxonomy" id="29817"/>
    <lineage>
        <taxon>Eukaryota</taxon>
        <taxon>Viridiplantae</taxon>
        <taxon>Streptophyta</taxon>
        <taxon>Embryophyta</taxon>
        <taxon>Tracheophyta</taxon>
        <taxon>Spermatophyta</taxon>
        <taxon>Magnoliopsida</taxon>
        <taxon>Liliopsida</taxon>
        <taxon>Asparagales</taxon>
        <taxon>Iridaceae</taxon>
        <taxon>Iridoideae</taxon>
        <taxon>Irideae</taxon>
        <taxon>Iris</taxon>
    </lineage>
</organism>
<dbReference type="GO" id="GO:0005737">
    <property type="term" value="C:cytoplasm"/>
    <property type="evidence" value="ECO:0007669"/>
    <property type="project" value="TreeGrafter"/>
</dbReference>
<dbReference type="GO" id="GO:0005634">
    <property type="term" value="C:nucleus"/>
    <property type="evidence" value="ECO:0007669"/>
    <property type="project" value="UniProtKB-SubCell"/>
</dbReference>
<name>A0AAX6ED83_IRIPA</name>
<comment type="function">
    <text evidence="1">Acts as a component of a SCF E3 ubiquitin ligase complexes.</text>
</comment>
<feature type="compositionally biased region" description="Basic residues" evidence="2">
    <location>
        <begin position="233"/>
        <end position="246"/>
    </location>
</feature>
<dbReference type="Gene3D" id="1.20.1280.50">
    <property type="match status" value="1"/>
</dbReference>
<protein>
    <recommendedName>
        <fullName evidence="1">F-box protein</fullName>
    </recommendedName>
</protein>
<accession>A0AAX6ED83</accession>
<proteinExistence type="predicted"/>
<sequence>MAEKNKEEEEEESLHFTDFPDDIQVNILSFLSPIDISSFACTSRRYSLLCSPTSPSPSLWHPLLSRRWGAHTHLPSWNLPPSPSLYRLLHRWDPLIGFWRRIGNNPSPPLVLFEWGPSFITASRISPDPTGSGSYAVVKTPFLYLGVSSSGDPVTFLVSPDSASSLVPVSVNFLGTRHFVVEESFYDDEEEKGVVGEGLELGSSSSSPERMMFEIYQHFANRTSPGGGEKGSSRRHRRRKGKGGGRRRWEAEHFVRIADCCPTPARPLQGLWKGICENLNLEFYLVTYDDVGGVTCRRVGDSSELFSGYSPVFWTSNTTFLQSPFSVEEQVLYSSREHVGLNQGDIERGAVSRILCINSSYELVLPGLSNSVGDPRNVEGRIWEYENGTFGFGFLRNNFIVDMEHITLDGRLLDAVECCSSGSCS</sequence>
<gene>
    <name evidence="4" type="ORF">M6B38_192680</name>
</gene>
<comment type="caution">
    <text evidence="4">The sequence shown here is derived from an EMBL/GenBank/DDBJ whole genome shotgun (WGS) entry which is preliminary data.</text>
</comment>
<dbReference type="SUPFAM" id="SSF81383">
    <property type="entry name" value="F-box domain"/>
    <property type="match status" value="1"/>
</dbReference>
<dbReference type="GO" id="GO:0031146">
    <property type="term" value="P:SCF-dependent proteasomal ubiquitin-dependent protein catabolic process"/>
    <property type="evidence" value="ECO:0007669"/>
    <property type="project" value="UniProtKB-UniRule"/>
</dbReference>
<dbReference type="PROSITE" id="PS50181">
    <property type="entry name" value="FBOX"/>
    <property type="match status" value="1"/>
</dbReference>
<dbReference type="PANTHER" id="PTHR12874:SF28">
    <property type="entry name" value="F-BOX PROTEIN"/>
    <property type="match status" value="1"/>
</dbReference>
<comment type="subunit">
    <text evidence="1">Component of the SCF-type E3 ligase complex.</text>
</comment>
<keyword evidence="5" id="KW-1185">Reference proteome</keyword>
<dbReference type="Pfam" id="PF00646">
    <property type="entry name" value="F-box"/>
    <property type="match status" value="1"/>
</dbReference>
<reference evidence="4" key="2">
    <citation type="submission" date="2023-04" db="EMBL/GenBank/DDBJ databases">
        <authorList>
            <person name="Bruccoleri R.E."/>
            <person name="Oakeley E.J."/>
            <person name="Faust A.-M."/>
            <person name="Dessus-Babus S."/>
            <person name="Altorfer M."/>
            <person name="Burckhardt D."/>
            <person name="Oertli M."/>
            <person name="Naumann U."/>
            <person name="Petersen F."/>
            <person name="Wong J."/>
        </authorList>
    </citation>
    <scope>NUCLEOTIDE SEQUENCE</scope>
    <source>
        <strain evidence="4">GSM-AAB239-AS_SAM_17_03QT</strain>
        <tissue evidence="4">Leaf</tissue>
    </source>
</reference>
<dbReference type="GO" id="GO:0009740">
    <property type="term" value="P:gibberellic acid mediated signaling pathway"/>
    <property type="evidence" value="ECO:0007669"/>
    <property type="project" value="TreeGrafter"/>
</dbReference>
<dbReference type="EMBL" id="JANAVB010037420">
    <property type="protein sequence ID" value="KAJ6801933.1"/>
    <property type="molecule type" value="Genomic_DNA"/>
</dbReference>
<dbReference type="AlphaFoldDB" id="A0AAX6ED83"/>
<feature type="domain" description="F-box" evidence="3">
    <location>
        <begin position="13"/>
        <end position="63"/>
    </location>
</feature>
<reference evidence="4" key="1">
    <citation type="journal article" date="2023" name="GigaByte">
        <title>Genome assembly of the bearded iris, Iris pallida Lam.</title>
        <authorList>
            <person name="Bruccoleri R.E."/>
            <person name="Oakeley E.J."/>
            <person name="Faust A.M.E."/>
            <person name="Altorfer M."/>
            <person name="Dessus-Babus S."/>
            <person name="Burckhardt D."/>
            <person name="Oertli M."/>
            <person name="Naumann U."/>
            <person name="Petersen F."/>
            <person name="Wong J."/>
        </authorList>
    </citation>
    <scope>NUCLEOTIDE SEQUENCE</scope>
    <source>
        <strain evidence="4">GSM-AAB239-AS_SAM_17_03QT</strain>
    </source>
</reference>
<keyword evidence="1" id="KW-0539">Nucleus</keyword>
<evidence type="ECO:0000259" key="3">
    <source>
        <dbReference type="PROSITE" id="PS50181"/>
    </source>
</evidence>
<evidence type="ECO:0000256" key="1">
    <source>
        <dbReference type="RuleBase" id="RU369085"/>
    </source>
</evidence>
<dbReference type="GO" id="GO:0016567">
    <property type="term" value="P:protein ubiquitination"/>
    <property type="evidence" value="ECO:0007669"/>
    <property type="project" value="UniProtKB-UniRule"/>
</dbReference>
<dbReference type="PANTHER" id="PTHR12874">
    <property type="entry name" value="F-BOX ONLY PROTEIN 48-RELATED"/>
    <property type="match status" value="1"/>
</dbReference>
<dbReference type="InterPro" id="IPR036047">
    <property type="entry name" value="F-box-like_dom_sf"/>
</dbReference>
<dbReference type="Proteomes" id="UP001140949">
    <property type="component" value="Unassembled WGS sequence"/>
</dbReference>
<keyword evidence="1" id="KW-0833">Ubl conjugation pathway</keyword>
<evidence type="ECO:0000256" key="2">
    <source>
        <dbReference type="SAM" id="MobiDB-lite"/>
    </source>
</evidence>
<comment type="subcellular location">
    <subcellularLocation>
        <location evidence="1">Nucleus</location>
    </subcellularLocation>
</comment>
<dbReference type="GO" id="GO:0019005">
    <property type="term" value="C:SCF ubiquitin ligase complex"/>
    <property type="evidence" value="ECO:0007669"/>
    <property type="project" value="UniProtKB-UniRule"/>
</dbReference>